<dbReference type="Pfam" id="PF10607">
    <property type="entry name" value="CTLH"/>
    <property type="match status" value="1"/>
</dbReference>
<dbReference type="InterPro" id="IPR043136">
    <property type="entry name" value="B30.2/SPRY_sf"/>
</dbReference>
<dbReference type="GO" id="GO:0006606">
    <property type="term" value="P:protein import into nucleus"/>
    <property type="evidence" value="ECO:0007669"/>
    <property type="project" value="UniProtKB-ARBA"/>
</dbReference>
<gene>
    <name evidence="5" type="primary">Contig7203.g7712</name>
    <name evidence="5" type="ORF">STYLEM_6834</name>
</gene>
<dbReference type="SUPFAM" id="SSF49899">
    <property type="entry name" value="Concanavalin A-like lectins/glucanases"/>
    <property type="match status" value="1"/>
</dbReference>
<evidence type="ECO:0000259" key="4">
    <source>
        <dbReference type="PROSITE" id="PS50188"/>
    </source>
</evidence>
<dbReference type="InterPro" id="IPR018222">
    <property type="entry name" value="Nuclear_transport_factor_2_euk"/>
</dbReference>
<dbReference type="OrthoDB" id="6507044at2759"/>
<keyword evidence="2" id="KW-0963">Cytoplasm</keyword>
<dbReference type="GO" id="GO:0005635">
    <property type="term" value="C:nuclear envelope"/>
    <property type="evidence" value="ECO:0007669"/>
    <property type="project" value="UniProtKB-ARBA"/>
</dbReference>
<evidence type="ECO:0000256" key="2">
    <source>
        <dbReference type="ARBA" id="ARBA00022490"/>
    </source>
</evidence>
<dbReference type="InterPro" id="IPR001870">
    <property type="entry name" value="B30.2/SPRY"/>
</dbReference>
<dbReference type="Gene3D" id="3.10.450.50">
    <property type="match status" value="1"/>
</dbReference>
<protein>
    <submittedName>
        <fullName evidence="5">Nuclear transport</fullName>
    </submittedName>
</protein>
<keyword evidence="6" id="KW-1185">Reference proteome</keyword>
<dbReference type="SUPFAM" id="SSF54427">
    <property type="entry name" value="NTF2-like"/>
    <property type="match status" value="1"/>
</dbReference>
<dbReference type="GO" id="GO:0005737">
    <property type="term" value="C:cytoplasm"/>
    <property type="evidence" value="ECO:0007669"/>
    <property type="project" value="UniProtKB-SubCell"/>
</dbReference>
<dbReference type="SMART" id="SM00449">
    <property type="entry name" value="SPRY"/>
    <property type="match status" value="1"/>
</dbReference>
<organism evidence="5 6">
    <name type="scientific">Stylonychia lemnae</name>
    <name type="common">Ciliate</name>
    <dbReference type="NCBI Taxonomy" id="5949"/>
    <lineage>
        <taxon>Eukaryota</taxon>
        <taxon>Sar</taxon>
        <taxon>Alveolata</taxon>
        <taxon>Ciliophora</taxon>
        <taxon>Intramacronucleata</taxon>
        <taxon>Spirotrichea</taxon>
        <taxon>Stichotrichia</taxon>
        <taxon>Sporadotrichida</taxon>
        <taxon>Oxytrichidae</taxon>
        <taxon>Stylonychinae</taxon>
        <taxon>Stylonychia</taxon>
    </lineage>
</organism>
<evidence type="ECO:0000313" key="5">
    <source>
        <dbReference type="EMBL" id="CDW77867.1"/>
    </source>
</evidence>
<sequence length="648" mass="73732">MLPLTLHKKSSTLKLRFLMQEQESKKIFIYQFSLVMIGISEHDFQLNKQLGTDAKSYGYKSDGKIFHGKATGEDYGPKLERYDVIGCGLIMLKKEIFFTYNGRFLGNPFTNVKIAKDNLYASVCLQSINEEVETNFSGSSNNPYLFDIEGLKQKIAQTEYSDIIKQPISRSQIHELVQSYLIHYAYVETLQGIEDDNGGIISEATTDTQYATSMQVDQSNQNLSEIIEEKKEELEDSPPQKKMEKEINYHPALETQKSEVIDRKMTEDDKIIENIALGRQISVLSDASMEDQMNDLLKRTQRSESVNITDAKNNLYAQSYSYFDGLNRRVNRSGSLYIEPRITDFVIEKSEKHKKASSALYLKDRGILRYMLLSGDIESAKSLIMAKFKTLYEQSLKVQAYLDVLTFVGYVAIGDLENAVTYAVNLGKYSNSLKPIKIPTKNLQCQDASLEVIEVLSLLCYPDPEQFEYKFLISLGQRQIIADKINNEILNYGNRQKSTKLGDSNVEILFKHLTVSQEFNNYLLDKRMGDFMNIGEQFVSHYYNVFDNSRPGLKELYTNDSMLTFEGEQFQGVAAILEKFSSFGNIKHVIKSFDAQPSVNNGILCFVSGDLFIDGSENAVKFAQVFHLVPGGSAGFFCFNDMFRLNYG</sequence>
<dbReference type="InterPro" id="IPR002075">
    <property type="entry name" value="NTF2_dom"/>
</dbReference>
<dbReference type="InParanoid" id="A0A078A8H5"/>
<name>A0A078A8H5_STYLE</name>
<accession>A0A078A8H5</accession>
<dbReference type="PROSITE" id="PS50177">
    <property type="entry name" value="NTF2_DOMAIN"/>
    <property type="match status" value="1"/>
</dbReference>
<dbReference type="PANTHER" id="PTHR12612">
    <property type="entry name" value="NUCLEAR TRANSPORT FACTOR 2"/>
    <property type="match status" value="1"/>
</dbReference>
<dbReference type="CDD" id="cd00780">
    <property type="entry name" value="NTF2"/>
    <property type="match status" value="1"/>
</dbReference>
<evidence type="ECO:0000259" key="3">
    <source>
        <dbReference type="PROSITE" id="PS50177"/>
    </source>
</evidence>
<comment type="subcellular location">
    <subcellularLocation>
        <location evidence="1">Cytoplasm</location>
    </subcellularLocation>
</comment>
<dbReference type="AlphaFoldDB" id="A0A078A8H5"/>
<dbReference type="InterPro" id="IPR024964">
    <property type="entry name" value="CTLH/CRA"/>
</dbReference>
<dbReference type="PROSITE" id="PS50188">
    <property type="entry name" value="B302_SPRY"/>
    <property type="match status" value="1"/>
</dbReference>
<dbReference type="InterPro" id="IPR032710">
    <property type="entry name" value="NTF2-like_dom_sf"/>
</dbReference>
<dbReference type="InterPro" id="IPR045875">
    <property type="entry name" value="NTF2"/>
</dbReference>
<dbReference type="Proteomes" id="UP000039865">
    <property type="component" value="Unassembled WGS sequence"/>
</dbReference>
<dbReference type="FunFam" id="3.10.450.50:FF:000005">
    <property type="entry name" value="Nuclear transport factor 2"/>
    <property type="match status" value="1"/>
</dbReference>
<dbReference type="Gene3D" id="2.60.120.920">
    <property type="match status" value="1"/>
</dbReference>
<feature type="domain" description="NTF2" evidence="3">
    <location>
        <begin position="534"/>
        <end position="645"/>
    </location>
</feature>
<dbReference type="Pfam" id="PF00622">
    <property type="entry name" value="SPRY"/>
    <property type="match status" value="1"/>
</dbReference>
<dbReference type="InterPro" id="IPR003877">
    <property type="entry name" value="SPRY_dom"/>
</dbReference>
<reference evidence="5 6" key="1">
    <citation type="submission" date="2014-06" db="EMBL/GenBank/DDBJ databases">
        <authorList>
            <person name="Swart Estienne"/>
        </authorList>
    </citation>
    <scope>NUCLEOTIDE SEQUENCE [LARGE SCALE GENOMIC DNA]</scope>
    <source>
        <strain evidence="5 6">130c</strain>
    </source>
</reference>
<feature type="domain" description="B30.2/SPRY" evidence="4">
    <location>
        <begin position="1"/>
        <end position="141"/>
    </location>
</feature>
<dbReference type="Pfam" id="PF02136">
    <property type="entry name" value="NTF2"/>
    <property type="match status" value="1"/>
</dbReference>
<dbReference type="InterPro" id="IPR044736">
    <property type="entry name" value="Gid1/RanBPM/SPLA_SPRY"/>
</dbReference>
<evidence type="ECO:0000256" key="1">
    <source>
        <dbReference type="ARBA" id="ARBA00004496"/>
    </source>
</evidence>
<dbReference type="InterPro" id="IPR013320">
    <property type="entry name" value="ConA-like_dom_sf"/>
</dbReference>
<proteinExistence type="predicted"/>
<evidence type="ECO:0000313" key="6">
    <source>
        <dbReference type="Proteomes" id="UP000039865"/>
    </source>
</evidence>
<dbReference type="EMBL" id="CCKQ01006548">
    <property type="protein sequence ID" value="CDW77867.1"/>
    <property type="molecule type" value="Genomic_DNA"/>
</dbReference>
<dbReference type="CDD" id="cd12885">
    <property type="entry name" value="SPRY_RanBP_like"/>
    <property type="match status" value="1"/>
</dbReference>